<sequence length="169" mass="19792">MLKEESFKYYAAPMFFFMMLVDAHLTRTFLSWSHGNYIWSTHLLLLVMFFVVTRLSQRYMIISALIIGSIFDVYYLGVLGIYAVAFPLVVWLMYLLEETLYKNLLTESFGWIILVTCIELITLGIQLLFKLTSINIVYFVAHFLGPTLLVNILIFTVLYYPLSKLFYSK</sequence>
<dbReference type="InterPro" id="IPR007227">
    <property type="entry name" value="Cell_shape_determining_MreD"/>
</dbReference>
<feature type="transmembrane region" description="Helical" evidence="8">
    <location>
        <begin position="73"/>
        <end position="96"/>
    </location>
</feature>
<keyword evidence="6 8" id="KW-1133">Transmembrane helix</keyword>
<feature type="transmembrane region" description="Helical" evidence="8">
    <location>
        <begin position="7"/>
        <end position="25"/>
    </location>
</feature>
<gene>
    <name evidence="9" type="ORF">DOK78_000341</name>
</gene>
<name>A0ABZ2SIS6_9ENTE</name>
<evidence type="ECO:0000313" key="9">
    <source>
        <dbReference type="EMBL" id="WYJ75765.1"/>
    </source>
</evidence>
<feature type="transmembrane region" description="Helical" evidence="8">
    <location>
        <begin position="136"/>
        <end position="160"/>
    </location>
</feature>
<dbReference type="Pfam" id="PF04093">
    <property type="entry name" value="MreD"/>
    <property type="match status" value="1"/>
</dbReference>
<keyword evidence="3" id="KW-1003">Cell membrane</keyword>
<accession>A0ABZ2SIS6</accession>
<dbReference type="RefSeq" id="WP_207941568.1">
    <property type="nucleotide sequence ID" value="NZ_CP147251.1"/>
</dbReference>
<keyword evidence="5" id="KW-0133">Cell shape</keyword>
<keyword evidence="10" id="KW-1185">Reference proteome</keyword>
<comment type="similarity">
    <text evidence="2">Belongs to the MreD family.</text>
</comment>
<evidence type="ECO:0000256" key="7">
    <source>
        <dbReference type="ARBA" id="ARBA00023136"/>
    </source>
</evidence>
<evidence type="ECO:0000256" key="8">
    <source>
        <dbReference type="SAM" id="Phobius"/>
    </source>
</evidence>
<organism evidence="9 10">
    <name type="scientific">Candidatus Enterococcus lowellii</name>
    <dbReference type="NCBI Taxonomy" id="2230877"/>
    <lineage>
        <taxon>Bacteria</taxon>
        <taxon>Bacillati</taxon>
        <taxon>Bacillota</taxon>
        <taxon>Bacilli</taxon>
        <taxon>Lactobacillales</taxon>
        <taxon>Enterococcaceae</taxon>
        <taxon>Enterococcus</taxon>
    </lineage>
</organism>
<dbReference type="NCBIfam" id="TIGR03426">
    <property type="entry name" value="shape_MreD"/>
    <property type="match status" value="1"/>
</dbReference>
<evidence type="ECO:0000256" key="5">
    <source>
        <dbReference type="ARBA" id="ARBA00022960"/>
    </source>
</evidence>
<evidence type="ECO:0000256" key="2">
    <source>
        <dbReference type="ARBA" id="ARBA00007776"/>
    </source>
</evidence>
<evidence type="ECO:0000256" key="3">
    <source>
        <dbReference type="ARBA" id="ARBA00022475"/>
    </source>
</evidence>
<keyword evidence="7 8" id="KW-0472">Membrane</keyword>
<evidence type="ECO:0000256" key="6">
    <source>
        <dbReference type="ARBA" id="ARBA00022989"/>
    </source>
</evidence>
<dbReference type="EMBL" id="CP147251">
    <property type="protein sequence ID" value="WYJ75765.1"/>
    <property type="molecule type" value="Genomic_DNA"/>
</dbReference>
<reference evidence="9 10" key="1">
    <citation type="submission" date="2021-03" db="EMBL/GenBank/DDBJ databases">
        <authorList>
            <person name="Gilmore M.S."/>
            <person name="Schwartzman J."/>
            <person name="Van Tyne D."/>
            <person name="Martin M."/>
            <person name="Earl A.M."/>
            <person name="Manson A.L."/>
            <person name="Straub T."/>
            <person name="Salamzade R."/>
            <person name="Saavedra J."/>
            <person name="Lebreton F."/>
            <person name="Prichula J."/>
            <person name="Schaufler K."/>
            <person name="Gaca A."/>
            <person name="Sgardioli B."/>
            <person name="Wagenaar J."/>
            <person name="Strong T."/>
        </authorList>
    </citation>
    <scope>NUCLEOTIDE SEQUENCE [LARGE SCALE GENOMIC DNA]</scope>
    <source>
        <strain evidence="9 10">DIV2402</strain>
    </source>
</reference>
<feature type="transmembrane region" description="Helical" evidence="8">
    <location>
        <begin position="37"/>
        <end position="53"/>
    </location>
</feature>
<evidence type="ECO:0000256" key="1">
    <source>
        <dbReference type="ARBA" id="ARBA00004651"/>
    </source>
</evidence>
<protein>
    <submittedName>
        <fullName evidence="9">Rod shape-determining protein MreD</fullName>
    </submittedName>
</protein>
<reference evidence="9 10" key="2">
    <citation type="submission" date="2024-03" db="EMBL/GenBank/DDBJ databases">
        <title>The Genome Sequence of Enterococcus sp. DIV2402.</title>
        <authorList>
            <consortium name="The Broad Institute Genomics Platform"/>
            <consortium name="The Broad Institute Microbial Omics Core"/>
            <consortium name="The Broad Institute Genomic Center for Infectious Diseases"/>
            <person name="Earl A."/>
            <person name="Manson A."/>
            <person name="Gilmore M."/>
            <person name="Schwartman J."/>
            <person name="Shea T."/>
            <person name="Abouelleil A."/>
            <person name="Cao P."/>
            <person name="Chapman S."/>
            <person name="Cusick C."/>
            <person name="Young S."/>
            <person name="Neafsey D."/>
            <person name="Nusbaum C."/>
            <person name="Birren B."/>
        </authorList>
    </citation>
    <scope>NUCLEOTIDE SEQUENCE [LARGE SCALE GENOMIC DNA]</scope>
    <source>
        <strain evidence="9 10">DIV2402</strain>
    </source>
</reference>
<proteinExistence type="inferred from homology"/>
<comment type="subcellular location">
    <subcellularLocation>
        <location evidence="1">Cell membrane</location>
        <topology evidence="1">Multi-pass membrane protein</topology>
    </subcellularLocation>
</comment>
<feature type="transmembrane region" description="Helical" evidence="8">
    <location>
        <begin position="108"/>
        <end position="129"/>
    </location>
</feature>
<keyword evidence="4 8" id="KW-0812">Transmembrane</keyword>
<dbReference type="Proteomes" id="UP000664701">
    <property type="component" value="Chromosome"/>
</dbReference>
<evidence type="ECO:0000313" key="10">
    <source>
        <dbReference type="Proteomes" id="UP000664701"/>
    </source>
</evidence>
<evidence type="ECO:0000256" key="4">
    <source>
        <dbReference type="ARBA" id="ARBA00022692"/>
    </source>
</evidence>